<feature type="compositionally biased region" description="Polar residues" evidence="5">
    <location>
        <begin position="918"/>
        <end position="937"/>
    </location>
</feature>
<dbReference type="GO" id="GO:0005886">
    <property type="term" value="C:plasma membrane"/>
    <property type="evidence" value="ECO:0007669"/>
    <property type="project" value="TreeGrafter"/>
</dbReference>
<name>A0A7M5XC57_9CNID</name>
<dbReference type="Pfam" id="PF00520">
    <property type="entry name" value="Ion_trans"/>
    <property type="match status" value="4"/>
</dbReference>
<feature type="transmembrane region" description="Helical" evidence="6">
    <location>
        <begin position="199"/>
        <end position="217"/>
    </location>
</feature>
<evidence type="ECO:0000313" key="9">
    <source>
        <dbReference type="Proteomes" id="UP000594262"/>
    </source>
</evidence>
<dbReference type="SUPFAM" id="SSF81324">
    <property type="entry name" value="Voltage-gated potassium channels"/>
    <property type="match status" value="4"/>
</dbReference>
<dbReference type="RefSeq" id="XP_066924377.1">
    <property type="nucleotide sequence ID" value="XM_067068276.1"/>
</dbReference>
<dbReference type="GO" id="GO:0032224">
    <property type="term" value="P:positive regulation of synaptic transmission, cholinergic"/>
    <property type="evidence" value="ECO:0007669"/>
    <property type="project" value="TreeGrafter"/>
</dbReference>
<dbReference type="GO" id="GO:0005261">
    <property type="term" value="F:monoatomic cation channel activity"/>
    <property type="evidence" value="ECO:0007669"/>
    <property type="project" value="InterPro"/>
</dbReference>
<feature type="transmembrane region" description="Helical" evidence="6">
    <location>
        <begin position="1274"/>
        <end position="1295"/>
    </location>
</feature>
<dbReference type="GeneID" id="136811651"/>
<dbReference type="Gene3D" id="1.10.287.70">
    <property type="match status" value="4"/>
</dbReference>
<evidence type="ECO:0000256" key="2">
    <source>
        <dbReference type="ARBA" id="ARBA00022692"/>
    </source>
</evidence>
<evidence type="ECO:0000313" key="8">
    <source>
        <dbReference type="EnsemblMetazoa" id="CLYHEMP020894.1"/>
    </source>
</evidence>
<feature type="transmembrane region" description="Helical" evidence="6">
    <location>
        <begin position="424"/>
        <end position="445"/>
    </location>
</feature>
<keyword evidence="2 6" id="KW-0812">Transmembrane</keyword>
<sequence length="1838" mass="209045">MEASKTLANKDVTKKSGLAVSGRGVVSFEENSNDKDKILKYDKKRNHSSPSLARGLEVIVPSLKPSKTADQVSFDNINNSSPHMVSNSYVLTASEDENEPETVTSGGYFSARKAASTRKTSFERRGTINTINTNLDEDDEESDSDFGILRNLTDDAFDKYYRRKIWFLILIRACCIASVVSVCMNTPQTFKMHPQLRKITLTIDIVTGFILGCEAVIKILHKGFVRGKKSYLRSAGRIFELVMVLCILISIGVQSYEMTLDISVIEQKVNNEYLKYSFLRAPRPLLLLRVMKSMLNLSLPKTVSYRSMKQIWGVFLFTCYFVLLAGLLGIQMFGLMNFYCVKNGTDPGKVQQTDLLIPSTRCPPPGYENNNFTCPTGFVCRNLTFEKFHTNERPFEHILAGLLTVYEASSMEGWSAIMYAGMDIRFWMFSFLYSLALIIFVSILVKNVFIAIITEAFADLRLQVSKLSSHVNQPKETGDESKVLRRSEEHMSLVNRNEDLRRNYARQVIAKITRSGAFQFVILLCVLADAIIQSFFFKAEFAKYIQIVFTLLFLIETILKMIGLGRKQYFQSAQCVFEFILCVGSTVFLAPVFMGRTGFVVFQVMRPFRLVLVWSTLRSFLKRILGSGSKIGSLILFTLAALVIAAGISLQVFCGTGLPSVPDDTYSFSTFPQAIKSLFQIFMTEAWAEIMDDVLYRGGLGFAFLVFILFILFHFLAATILISVFVALILDNLELEEDVKIAKQRRMGEEVADTQEKLPARMRLYQNLKPRPKLTKIDYVETPLPKLRQSFVSNYVEMGEEMDEEVPVITNSNLRYNKITEPTANDSLPLNFIENQPMESSSLHQFRKQSSVTTLMQDALNKRMSISHHGNGTVKKRQKTLTKSFRSGLSRHLSGQSAGSRRVRDTTPSTPVSRVSSNQSATRKTYSQNRRISTNTMDRAKDIDVGLVRQKLEEAQRKKESQIEQLRENHPLFDKSLFIFSAKNPIRKFVQKIVHSRYNAQKDEKTGHLGGFSPERLKRYFASQTWLDWIVLFFTQVSIGAMFWESPSHRTFDSEAMKIIEYIFVVTTSIELTLKIISDGLILSPNALIRDFGNIIHVFIYIVSLIYIAWKPEVIPPGSAQQIILVLRALRPLRLITLAPPLRKVVTVLVSGYKAIIKVAILQLALMFVFASYGVQFLSGELEKCNDGSITTKANCTGVFLMKIATPNDFTNLSGRQVRILVPRVWRNPKSFNFDHMGNALLTLMEILSLEGWTEVRDIIEDKFGFFGSLYPHVYVFFASLIGLTLFIGVIVSNFNENKGTALLTVEQKRWKDLKKKILLAQPLHLPGRPPADTLRYKMYEIFIGKTYNRCYGILILINCGMLCYGQWVPTERDDSIINSLTYVSIVCCMLFTIDTLLKIYIFQWSGYWLSWRNRFDFLLMICGLIFSLWNIASCHGVAQDEASCNYSKQFGVAVFILRYVSLSGKHNILRMLMLTVVISLTKSFYTIAVLVCIMFCYAFVGVILFGSVKPGLAITRNVNFTTSYYAFLLLFRVATGEDWNQIMHDAMITKPYCTELPNENYWESTCGNPTSALIYFHSYYLIISYIFLNLFIAVVIENFSIFYSTDDDPIMSQQDIQCFQETWNLCDEEKSGSMSLVRAKVVLRLLQGGLALDKLKIGRPLIFRRMVAELEKVKTQKKVTFHNLLFVIAYNKIDFSTSLQLDERLTREELEGTILEEVATETIKEWITMIIEKRRKEKKPKSTLQRRFSGLSSNSLNSVDSLDSDRGGDDLNASTLSLSAHPSPKLGALSPASSYETSGYEPQASLRQRKLTNDRTKEKNDEFYSWWGENVAVKGNK</sequence>
<feature type="compositionally biased region" description="Low complexity" evidence="5">
    <location>
        <begin position="906"/>
        <end position="917"/>
    </location>
</feature>
<evidence type="ECO:0000256" key="4">
    <source>
        <dbReference type="ARBA" id="ARBA00023136"/>
    </source>
</evidence>
<feature type="transmembrane region" description="Helical" evidence="6">
    <location>
        <begin position="1485"/>
        <end position="1509"/>
    </location>
</feature>
<dbReference type="FunFam" id="1.10.287.70:FF:000061">
    <property type="entry name" value="Sodium leak channel non-selective protein"/>
    <property type="match status" value="1"/>
</dbReference>
<feature type="transmembrane region" description="Helical" evidence="6">
    <location>
        <begin position="633"/>
        <end position="653"/>
    </location>
</feature>
<dbReference type="Gene3D" id="1.20.120.350">
    <property type="entry name" value="Voltage-gated potassium channels. Chain C"/>
    <property type="match status" value="4"/>
</dbReference>
<keyword evidence="3 6" id="KW-1133">Transmembrane helix</keyword>
<feature type="compositionally biased region" description="Polar residues" evidence="5">
    <location>
        <begin position="881"/>
        <end position="899"/>
    </location>
</feature>
<feature type="region of interest" description="Disordered" evidence="5">
    <location>
        <begin position="1774"/>
        <end position="1818"/>
    </location>
</feature>
<feature type="domain" description="Ion transport" evidence="7">
    <location>
        <begin position="517"/>
        <end position="735"/>
    </location>
</feature>
<evidence type="ECO:0000256" key="6">
    <source>
        <dbReference type="SAM" id="Phobius"/>
    </source>
</evidence>
<feature type="transmembrane region" description="Helical" evidence="6">
    <location>
        <begin position="702"/>
        <end position="730"/>
    </location>
</feature>
<feature type="transmembrane region" description="Helical" evidence="6">
    <location>
        <begin position="165"/>
        <end position="187"/>
    </location>
</feature>
<dbReference type="InterPro" id="IPR027359">
    <property type="entry name" value="Volt_channel_dom_sf"/>
</dbReference>
<dbReference type="GO" id="GO:0032230">
    <property type="term" value="P:positive regulation of synaptic transmission, GABAergic"/>
    <property type="evidence" value="ECO:0007669"/>
    <property type="project" value="TreeGrafter"/>
</dbReference>
<feature type="region of interest" description="Disordered" evidence="5">
    <location>
        <begin position="863"/>
        <end position="938"/>
    </location>
</feature>
<feature type="transmembrane region" description="Helical" evidence="6">
    <location>
        <begin position="311"/>
        <end position="333"/>
    </location>
</feature>
<proteinExistence type="predicted"/>
<feature type="domain" description="Ion transport" evidence="7">
    <location>
        <begin position="1350"/>
        <end position="1606"/>
    </location>
</feature>
<protein>
    <recommendedName>
        <fullName evidence="7">Ion transport domain-containing protein</fullName>
    </recommendedName>
</protein>
<feature type="transmembrane region" description="Helical" evidence="6">
    <location>
        <begin position="1418"/>
        <end position="1439"/>
    </location>
</feature>
<feature type="transmembrane region" description="Helical" evidence="6">
    <location>
        <begin position="575"/>
        <end position="594"/>
    </location>
</feature>
<feature type="transmembrane region" description="Helical" evidence="6">
    <location>
        <begin position="1347"/>
        <end position="1368"/>
    </location>
</feature>
<feature type="transmembrane region" description="Helical" evidence="6">
    <location>
        <begin position="1380"/>
        <end position="1398"/>
    </location>
</feature>
<evidence type="ECO:0000256" key="5">
    <source>
        <dbReference type="SAM" id="MobiDB-lite"/>
    </source>
</evidence>
<feature type="domain" description="Ion transport" evidence="7">
    <location>
        <begin position="166"/>
        <end position="462"/>
    </location>
</feature>
<feature type="domain" description="Ion transport" evidence="7">
    <location>
        <begin position="1025"/>
        <end position="1299"/>
    </location>
</feature>
<organism evidence="8 9">
    <name type="scientific">Clytia hemisphaerica</name>
    <dbReference type="NCBI Taxonomy" id="252671"/>
    <lineage>
        <taxon>Eukaryota</taxon>
        <taxon>Metazoa</taxon>
        <taxon>Cnidaria</taxon>
        <taxon>Hydrozoa</taxon>
        <taxon>Hydroidolina</taxon>
        <taxon>Leptothecata</taxon>
        <taxon>Obeliida</taxon>
        <taxon>Clytiidae</taxon>
        <taxon>Clytia</taxon>
    </lineage>
</organism>
<accession>A0A7M5XC57</accession>
<evidence type="ECO:0000256" key="3">
    <source>
        <dbReference type="ARBA" id="ARBA00022989"/>
    </source>
</evidence>
<dbReference type="EnsemblMetazoa" id="CLYHEMT020894.1">
    <property type="protein sequence ID" value="CLYHEMP020894.1"/>
    <property type="gene ID" value="CLYHEMG020894"/>
</dbReference>
<dbReference type="PANTHER" id="PTHR46141:SF1">
    <property type="entry name" value="SODIUM LEAK CHANNEL NALCN"/>
    <property type="match status" value="1"/>
</dbReference>
<keyword evidence="9" id="KW-1185">Reference proteome</keyword>
<reference evidence="8" key="1">
    <citation type="submission" date="2021-01" db="UniProtKB">
        <authorList>
            <consortium name="EnsemblMetazoa"/>
        </authorList>
    </citation>
    <scope>IDENTIFICATION</scope>
</reference>
<feature type="transmembrane region" description="Helical" evidence="6">
    <location>
        <begin position="1580"/>
        <end position="1604"/>
    </location>
</feature>
<evidence type="ECO:0000259" key="7">
    <source>
        <dbReference type="Pfam" id="PF00520"/>
    </source>
</evidence>
<evidence type="ECO:0000256" key="1">
    <source>
        <dbReference type="ARBA" id="ARBA00004141"/>
    </source>
</evidence>
<feature type="transmembrane region" description="Helical" evidence="6">
    <location>
        <begin position="516"/>
        <end position="537"/>
    </location>
</feature>
<keyword evidence="4 6" id="KW-0472">Membrane</keyword>
<dbReference type="OrthoDB" id="10069766at2759"/>
<dbReference type="InterPro" id="IPR028823">
    <property type="entry name" value="NALCN"/>
</dbReference>
<feature type="transmembrane region" description="Helical" evidence="6">
    <location>
        <begin position="543"/>
        <end position="563"/>
    </location>
</feature>
<dbReference type="InterPro" id="IPR005821">
    <property type="entry name" value="Ion_trans_dom"/>
</dbReference>
<dbReference type="PANTHER" id="PTHR46141">
    <property type="entry name" value="SODIUM LEAK CHANNEL NON-SELECTIVE PROTEIN"/>
    <property type="match status" value="1"/>
</dbReference>
<comment type="subcellular location">
    <subcellularLocation>
        <location evidence="1">Membrane</location>
        <topology evidence="1">Multi-pass membrane protein</topology>
    </subcellularLocation>
</comment>
<dbReference type="Proteomes" id="UP000594262">
    <property type="component" value="Unplaced"/>
</dbReference>